<dbReference type="Proteomes" id="UP001187343">
    <property type="component" value="Unassembled WGS sequence"/>
</dbReference>
<comment type="caution">
    <text evidence="2">The sequence shown here is derived from an EMBL/GenBank/DDBJ whole genome shotgun (WGS) entry which is preliminary data.</text>
</comment>
<feature type="region of interest" description="Disordered" evidence="1">
    <location>
        <begin position="33"/>
        <end position="52"/>
    </location>
</feature>
<evidence type="ECO:0000256" key="1">
    <source>
        <dbReference type="SAM" id="MobiDB-lite"/>
    </source>
</evidence>
<dbReference type="EMBL" id="JAUYZG010000020">
    <property type="protein sequence ID" value="KAK2876118.1"/>
    <property type="molecule type" value="Genomic_DNA"/>
</dbReference>
<feature type="region of interest" description="Disordered" evidence="1">
    <location>
        <begin position="1"/>
        <end position="20"/>
    </location>
</feature>
<evidence type="ECO:0000313" key="3">
    <source>
        <dbReference type="Proteomes" id="UP001187343"/>
    </source>
</evidence>
<name>A0AA88PBE9_9TELE</name>
<sequence length="169" mass="18699">MMTMMMMMKGSTCKSSRPLPPGRQQEFCKLDLQMSPPRPTHTRDESGSSTGATAPVVFRSWRKIDTHAQRPYGRMRTGNVFVTKAKNSSLPLMLGLILMAQHIQSGYGFQAAGAWRGGMSIFNPDQTCSTRDVKPAHWYCMGLLIKDNSGPVCIGHMERLSVSQTGTLD</sequence>
<gene>
    <name evidence="2" type="ORF">Q8A67_020214</name>
</gene>
<accession>A0AA88PBE9</accession>
<proteinExistence type="predicted"/>
<dbReference type="AlphaFoldDB" id="A0AA88PBE9"/>
<protein>
    <submittedName>
        <fullName evidence="2">Uncharacterized protein</fullName>
    </submittedName>
</protein>
<keyword evidence="3" id="KW-1185">Reference proteome</keyword>
<reference evidence="2" key="1">
    <citation type="submission" date="2023-08" db="EMBL/GenBank/DDBJ databases">
        <title>Chromosome-level Genome Assembly of mud carp (Cirrhinus molitorella).</title>
        <authorList>
            <person name="Liu H."/>
        </authorList>
    </citation>
    <scope>NUCLEOTIDE SEQUENCE</scope>
    <source>
        <strain evidence="2">Prfri</strain>
        <tissue evidence="2">Muscle</tissue>
    </source>
</reference>
<organism evidence="2 3">
    <name type="scientific">Cirrhinus molitorella</name>
    <name type="common">mud carp</name>
    <dbReference type="NCBI Taxonomy" id="172907"/>
    <lineage>
        <taxon>Eukaryota</taxon>
        <taxon>Metazoa</taxon>
        <taxon>Chordata</taxon>
        <taxon>Craniata</taxon>
        <taxon>Vertebrata</taxon>
        <taxon>Euteleostomi</taxon>
        <taxon>Actinopterygii</taxon>
        <taxon>Neopterygii</taxon>
        <taxon>Teleostei</taxon>
        <taxon>Ostariophysi</taxon>
        <taxon>Cypriniformes</taxon>
        <taxon>Cyprinidae</taxon>
        <taxon>Labeoninae</taxon>
        <taxon>Labeonini</taxon>
        <taxon>Cirrhinus</taxon>
    </lineage>
</organism>
<evidence type="ECO:0000313" key="2">
    <source>
        <dbReference type="EMBL" id="KAK2876118.1"/>
    </source>
</evidence>